<gene>
    <name evidence="3" type="ORF">RM779_13505</name>
</gene>
<protein>
    <submittedName>
        <fullName evidence="3">Uncharacterized protein</fullName>
    </submittedName>
</protein>
<dbReference type="EMBL" id="JAVREV010000006">
    <property type="protein sequence ID" value="MDT0443598.1"/>
    <property type="molecule type" value="Genomic_DNA"/>
</dbReference>
<feature type="region of interest" description="Disordered" evidence="1">
    <location>
        <begin position="241"/>
        <end position="263"/>
    </location>
</feature>
<feature type="compositionally biased region" description="Low complexity" evidence="1">
    <location>
        <begin position="242"/>
        <end position="251"/>
    </location>
</feature>
<name>A0ABU2S464_9ACTN</name>
<keyword evidence="2" id="KW-0472">Membrane</keyword>
<dbReference type="Proteomes" id="UP001183615">
    <property type="component" value="Unassembled WGS sequence"/>
</dbReference>
<evidence type="ECO:0000256" key="2">
    <source>
        <dbReference type="SAM" id="Phobius"/>
    </source>
</evidence>
<organism evidence="3 4">
    <name type="scientific">Streptomyces johnsoniae</name>
    <dbReference type="NCBI Taxonomy" id="3075532"/>
    <lineage>
        <taxon>Bacteria</taxon>
        <taxon>Bacillati</taxon>
        <taxon>Actinomycetota</taxon>
        <taxon>Actinomycetes</taxon>
        <taxon>Kitasatosporales</taxon>
        <taxon>Streptomycetaceae</taxon>
        <taxon>Streptomyces</taxon>
    </lineage>
</organism>
<reference evidence="4" key="1">
    <citation type="submission" date="2023-07" db="EMBL/GenBank/DDBJ databases">
        <title>30 novel species of actinomycetes from the DSMZ collection.</title>
        <authorList>
            <person name="Nouioui I."/>
        </authorList>
    </citation>
    <scope>NUCLEOTIDE SEQUENCE [LARGE SCALE GENOMIC DNA]</scope>
    <source>
        <strain evidence="4">DSM 41886</strain>
    </source>
</reference>
<sequence length="292" mass="29498">MSYGQGGSNWVPGGSNTPDWNALAADADRRRRRKRTTTIIASAAAAAVIGTVVAFAVVSQSDDGGSASDEASATLPEPTDVPSGSAGSEPSWDEVSLPPLPQPREFISDAEKDTAPFDVEGFWAGDAMEIDGRSYQKAATGSAADCAEAASAALGTILTDHGCTALLRATYTGGGVAVTVGVAQFGSEADAQAAREAQEGADGASLQALTGDGAPEFCQQGGCRTTANQVGRYAYYTIAGNSDGSPDSGDGTPAQQGARDGNDHAFNRIIQRGEAQASASASALVEERQGGG</sequence>
<evidence type="ECO:0000313" key="4">
    <source>
        <dbReference type="Proteomes" id="UP001183615"/>
    </source>
</evidence>
<feature type="region of interest" description="Disordered" evidence="1">
    <location>
        <begin position="1"/>
        <end position="35"/>
    </location>
</feature>
<evidence type="ECO:0000313" key="3">
    <source>
        <dbReference type="EMBL" id="MDT0443598.1"/>
    </source>
</evidence>
<proteinExistence type="predicted"/>
<keyword evidence="2" id="KW-1133">Transmembrane helix</keyword>
<keyword evidence="4" id="KW-1185">Reference proteome</keyword>
<keyword evidence="2" id="KW-0812">Transmembrane</keyword>
<feature type="compositionally biased region" description="Low complexity" evidence="1">
    <location>
        <begin position="61"/>
        <end position="73"/>
    </location>
</feature>
<accession>A0ABU2S464</accession>
<comment type="caution">
    <text evidence="3">The sequence shown here is derived from an EMBL/GenBank/DDBJ whole genome shotgun (WGS) entry which is preliminary data.</text>
</comment>
<feature type="region of interest" description="Disordered" evidence="1">
    <location>
        <begin position="61"/>
        <end position="105"/>
    </location>
</feature>
<feature type="transmembrane region" description="Helical" evidence="2">
    <location>
        <begin position="39"/>
        <end position="58"/>
    </location>
</feature>
<dbReference type="RefSeq" id="WP_311617916.1">
    <property type="nucleotide sequence ID" value="NZ_JAVREV010000006.1"/>
</dbReference>
<evidence type="ECO:0000256" key="1">
    <source>
        <dbReference type="SAM" id="MobiDB-lite"/>
    </source>
</evidence>